<dbReference type="PANTHER" id="PTHR34227:SF11">
    <property type="entry name" value="CHAPERONE PROTEIN TORD"/>
    <property type="match status" value="1"/>
</dbReference>
<evidence type="ECO:0000256" key="1">
    <source>
        <dbReference type="ARBA" id="ARBA00023186"/>
    </source>
</evidence>
<dbReference type="SUPFAM" id="SSF89155">
    <property type="entry name" value="TorD-like"/>
    <property type="match status" value="1"/>
</dbReference>
<dbReference type="Pfam" id="PF02613">
    <property type="entry name" value="Nitrate_red_del"/>
    <property type="match status" value="1"/>
</dbReference>
<proteinExistence type="predicted"/>
<gene>
    <name evidence="2" type="primary">torD</name>
    <name evidence="2" type="ORF">HQN60_12465</name>
</gene>
<dbReference type="Proteomes" id="UP000504844">
    <property type="component" value="Chromosome"/>
</dbReference>
<accession>A0A6M8SRZ8</accession>
<dbReference type="InterPro" id="IPR020945">
    <property type="entry name" value="DMSO/NO3_reduct_chaperone"/>
</dbReference>
<dbReference type="InterPro" id="IPR050289">
    <property type="entry name" value="TorD/DmsD_chaperones"/>
</dbReference>
<evidence type="ECO:0000313" key="2">
    <source>
        <dbReference type="EMBL" id="QKJ67451.1"/>
    </source>
</evidence>
<dbReference type="InterPro" id="IPR036411">
    <property type="entry name" value="TorD-like_sf"/>
</dbReference>
<keyword evidence="1" id="KW-0143">Chaperone</keyword>
<reference evidence="2 3" key="1">
    <citation type="submission" date="2020-05" db="EMBL/GenBank/DDBJ databases">
        <title>Complete genome sequence of Deefgea sp. D17.</title>
        <authorList>
            <person name="Bae J.-W."/>
            <person name="Han J.E."/>
        </authorList>
    </citation>
    <scope>NUCLEOTIDE SEQUENCE [LARGE SCALE GENOMIC DNA]</scope>
    <source>
        <strain evidence="2 3">D17</strain>
    </source>
</reference>
<dbReference type="AlphaFoldDB" id="A0A6M8SRZ8"/>
<keyword evidence="3" id="KW-1185">Reference proteome</keyword>
<dbReference type="InterPro" id="IPR036386">
    <property type="entry name" value="HscB_C_sf"/>
</dbReference>
<dbReference type="NCBIfam" id="NF003442">
    <property type="entry name" value="PRK04976.1"/>
    <property type="match status" value="1"/>
</dbReference>
<dbReference type="EMBL" id="CP054143">
    <property type="protein sequence ID" value="QKJ67451.1"/>
    <property type="molecule type" value="Genomic_DNA"/>
</dbReference>
<sequence>MNASTVTSEQAEAAPADQRAALYAWFATLFARELNEAQLQTWFSGAAEPLFDVLAQAGFAAEVKQMQESINVLRDLPDAQLELAADYTMCFLLDVKSSALPYASCYVGEHKTLFGPEEKAMREKLEFYGLGLDSNYPEAADHLAIQLELLSWLAMAGKAQDEQEMVASLLRWVPMFSEKCQTIATQVAFYPALSRLLCGILQAEAGTSLE</sequence>
<dbReference type="Gene3D" id="1.20.1280.20">
    <property type="entry name" value="HscB, C-terminal domain"/>
    <property type="match status" value="1"/>
</dbReference>
<organism evidence="2 3">
    <name type="scientific">Deefgea piscis</name>
    <dbReference type="NCBI Taxonomy" id="2739061"/>
    <lineage>
        <taxon>Bacteria</taxon>
        <taxon>Pseudomonadati</taxon>
        <taxon>Pseudomonadota</taxon>
        <taxon>Betaproteobacteria</taxon>
        <taxon>Neisseriales</taxon>
        <taxon>Chitinibacteraceae</taxon>
        <taxon>Deefgea</taxon>
    </lineage>
</organism>
<dbReference type="KEGG" id="dee:HQN60_12465"/>
<dbReference type="GO" id="GO:0051259">
    <property type="term" value="P:protein complex oligomerization"/>
    <property type="evidence" value="ECO:0007669"/>
    <property type="project" value="InterPro"/>
</dbReference>
<dbReference type="Gene3D" id="1.20.120.1820">
    <property type="match status" value="1"/>
</dbReference>
<evidence type="ECO:0000313" key="3">
    <source>
        <dbReference type="Proteomes" id="UP000504844"/>
    </source>
</evidence>
<dbReference type="PANTHER" id="PTHR34227">
    <property type="entry name" value="CHAPERONE PROTEIN YCDY"/>
    <property type="match status" value="1"/>
</dbReference>
<dbReference type="RefSeq" id="WP_173533953.1">
    <property type="nucleotide sequence ID" value="NZ_CP054143.1"/>
</dbReference>
<protein>
    <submittedName>
        <fullName evidence="2">Molecular chaperone TorD</fullName>
    </submittedName>
</protein>
<name>A0A6M8SRZ8_9NEIS</name>